<dbReference type="AlphaFoldDB" id="A0AA86MZP2"/>
<dbReference type="SMART" id="SM01236">
    <property type="entry name" value="Haem_oxygenase_2"/>
    <property type="match status" value="1"/>
</dbReference>
<proteinExistence type="predicted"/>
<dbReference type="PANTHER" id="PTHR40279:SF3">
    <property type="entry name" value="4-AMINOBENZOATE SYNTHASE"/>
    <property type="match status" value="1"/>
</dbReference>
<evidence type="ECO:0000256" key="1">
    <source>
        <dbReference type="ARBA" id="ARBA00023002"/>
    </source>
</evidence>
<dbReference type="SUPFAM" id="SSF48613">
    <property type="entry name" value="Heme oxygenase-like"/>
    <property type="match status" value="1"/>
</dbReference>
<keyword evidence="3" id="KW-1185">Reference proteome</keyword>
<evidence type="ECO:0008006" key="4">
    <source>
        <dbReference type="Google" id="ProtNLM"/>
    </source>
</evidence>
<evidence type="ECO:0000313" key="3">
    <source>
        <dbReference type="Proteomes" id="UP001179121"/>
    </source>
</evidence>
<dbReference type="RefSeq" id="WP_289268638.1">
    <property type="nucleotide sequence ID" value="NZ_OX365700.1"/>
</dbReference>
<dbReference type="InterPro" id="IPR016084">
    <property type="entry name" value="Haem_Oase-like_multi-hlx"/>
</dbReference>
<name>A0AA86MZP2_9BACT</name>
<sequence>MKARRSPTTRPTAADAPLSRQAFAEACLSIMDRKHHWAWPILMGPGMSKDQLKIHYQQEYLVYVRDFPVLLARVHGQNPPPDVRRMLAANIYEEDTGGLSFGRSHPELFQEMMRGLGYELDDFQRARLLPAAAAYRAWLDRVSAHRDWVVGAAALAIFVEGSVKDRREIAEPSKPKSQDEIETYIDQHPLVRHHHISRATMDLIRAHQQVEAGHRQDAYAMVLTHATTARQQRAVLACLSRALTLWTKYRDEVAKACRLRKSS</sequence>
<dbReference type="Gene3D" id="1.20.910.10">
    <property type="entry name" value="Heme oxygenase-like"/>
    <property type="match status" value="1"/>
</dbReference>
<reference evidence="2" key="1">
    <citation type="submission" date="2022-10" db="EMBL/GenBank/DDBJ databases">
        <authorList>
            <person name="Koch H."/>
        </authorList>
    </citation>
    <scope>NUCLEOTIDE SEQUENCE</scope>
    <source>
        <strain evidence="2">DNF</strain>
    </source>
</reference>
<evidence type="ECO:0000313" key="2">
    <source>
        <dbReference type="EMBL" id="CAI4031881.1"/>
    </source>
</evidence>
<keyword evidence="1" id="KW-0560">Oxidoreductase</keyword>
<dbReference type="InterPro" id="IPR039068">
    <property type="entry name" value="PqqC-like"/>
</dbReference>
<dbReference type="GO" id="GO:0016491">
    <property type="term" value="F:oxidoreductase activity"/>
    <property type="evidence" value="ECO:0007669"/>
    <property type="project" value="UniProtKB-KW"/>
</dbReference>
<protein>
    <recommendedName>
        <fullName evidence="4">Iron-containing redox enzyme family protein</fullName>
    </recommendedName>
</protein>
<organism evidence="2 3">
    <name type="scientific">Nitrospira tepida</name>
    <dbReference type="NCBI Taxonomy" id="2973512"/>
    <lineage>
        <taxon>Bacteria</taxon>
        <taxon>Pseudomonadati</taxon>
        <taxon>Nitrospirota</taxon>
        <taxon>Nitrospiria</taxon>
        <taxon>Nitrospirales</taxon>
        <taxon>Nitrospiraceae</taxon>
        <taxon>Nitrospira</taxon>
    </lineage>
</organism>
<dbReference type="KEGG" id="nti:DNFV4_02302"/>
<gene>
    <name evidence="2" type="ORF">DNFV4_02302</name>
</gene>
<dbReference type="Pfam" id="PF14518">
    <property type="entry name" value="Haem_oxygenas_2"/>
    <property type="match status" value="1"/>
</dbReference>
<dbReference type="PANTHER" id="PTHR40279">
    <property type="entry name" value="PQQC-LIKE PROTEIN"/>
    <property type="match status" value="1"/>
</dbReference>
<dbReference type="EMBL" id="OX365700">
    <property type="protein sequence ID" value="CAI4031881.1"/>
    <property type="molecule type" value="Genomic_DNA"/>
</dbReference>
<dbReference type="Proteomes" id="UP001179121">
    <property type="component" value="Chromosome"/>
</dbReference>
<accession>A0AA86MZP2</accession>